<dbReference type="EMBL" id="JAWJWE010000001">
    <property type="protein sequence ID" value="KAK6643834.1"/>
    <property type="molecule type" value="Genomic_DNA"/>
</dbReference>
<reference evidence="1 2" key="1">
    <citation type="submission" date="2023-10" db="EMBL/GenBank/DDBJ databases">
        <title>Genomes of two closely related lineages of the louse Polyplax serrata with different host specificities.</title>
        <authorList>
            <person name="Martinu J."/>
            <person name="Tarabai H."/>
            <person name="Stefka J."/>
            <person name="Hypsa V."/>
        </authorList>
    </citation>
    <scope>NUCLEOTIDE SEQUENCE [LARGE SCALE GENOMIC DNA]</scope>
    <source>
        <strain evidence="1">HR10_N</strain>
    </source>
</reference>
<name>A0AAN8SDB6_POLSC</name>
<gene>
    <name evidence="1" type="ORF">RUM43_000097</name>
</gene>
<comment type="caution">
    <text evidence="1">The sequence shown here is derived from an EMBL/GenBank/DDBJ whole genome shotgun (WGS) entry which is preliminary data.</text>
</comment>
<organism evidence="1 2">
    <name type="scientific">Polyplax serrata</name>
    <name type="common">Common mouse louse</name>
    <dbReference type="NCBI Taxonomy" id="468196"/>
    <lineage>
        <taxon>Eukaryota</taxon>
        <taxon>Metazoa</taxon>
        <taxon>Ecdysozoa</taxon>
        <taxon>Arthropoda</taxon>
        <taxon>Hexapoda</taxon>
        <taxon>Insecta</taxon>
        <taxon>Pterygota</taxon>
        <taxon>Neoptera</taxon>
        <taxon>Paraneoptera</taxon>
        <taxon>Psocodea</taxon>
        <taxon>Troctomorpha</taxon>
        <taxon>Phthiraptera</taxon>
        <taxon>Anoplura</taxon>
        <taxon>Polyplacidae</taxon>
        <taxon>Polyplax</taxon>
    </lineage>
</organism>
<evidence type="ECO:0000313" key="2">
    <source>
        <dbReference type="Proteomes" id="UP001372834"/>
    </source>
</evidence>
<sequence length="63" mass="7271">MGKEMKGELILPLMMPAAGKAGEMFGKTGHGLMRHKIMYVTWSVPEMRRRADHRKAKSIRLFR</sequence>
<protein>
    <submittedName>
        <fullName evidence="1">Uncharacterized protein</fullName>
    </submittedName>
</protein>
<evidence type="ECO:0000313" key="1">
    <source>
        <dbReference type="EMBL" id="KAK6643834.1"/>
    </source>
</evidence>
<dbReference type="Proteomes" id="UP001372834">
    <property type="component" value="Unassembled WGS sequence"/>
</dbReference>
<proteinExistence type="predicted"/>
<accession>A0AAN8SDB6</accession>
<dbReference type="AlphaFoldDB" id="A0AAN8SDB6"/>